<evidence type="ECO:0000256" key="1">
    <source>
        <dbReference type="ARBA" id="ARBA00011046"/>
    </source>
</evidence>
<dbReference type="RefSeq" id="WP_230276853.1">
    <property type="nucleotide sequence ID" value="NZ_JAJKFW010000064.1"/>
</dbReference>
<evidence type="ECO:0000256" key="4">
    <source>
        <dbReference type="ARBA" id="ARBA00023163"/>
    </source>
</evidence>
<dbReference type="InterPro" id="IPR036388">
    <property type="entry name" value="WH-like_DNA-bd_sf"/>
</dbReference>
<gene>
    <name evidence="5" type="ORF">LOC71_23300</name>
</gene>
<evidence type="ECO:0000256" key="3">
    <source>
        <dbReference type="ARBA" id="ARBA00023125"/>
    </source>
</evidence>
<evidence type="ECO:0000313" key="6">
    <source>
        <dbReference type="Proteomes" id="UP001430306"/>
    </source>
</evidence>
<comment type="caution">
    <text evidence="5">The sequence shown here is derived from an EMBL/GenBank/DDBJ whole genome shotgun (WGS) entry which is preliminary data.</text>
</comment>
<proteinExistence type="inferred from homology"/>
<dbReference type="Pfam" id="PF03965">
    <property type="entry name" value="Penicillinase_R"/>
    <property type="match status" value="1"/>
</dbReference>
<protein>
    <submittedName>
        <fullName evidence="5">BlaI/MecI/CopY family transcriptional regulator</fullName>
    </submittedName>
</protein>
<dbReference type="SUPFAM" id="SSF46785">
    <property type="entry name" value="Winged helix' DNA-binding domain"/>
    <property type="match status" value="1"/>
</dbReference>
<keyword evidence="2" id="KW-0805">Transcription regulation</keyword>
<dbReference type="Gene3D" id="1.10.4040.10">
    <property type="entry name" value="Penicillinase repressor domain"/>
    <property type="match status" value="1"/>
</dbReference>
<keyword evidence="6" id="KW-1185">Reference proteome</keyword>
<comment type="similarity">
    <text evidence="1">Belongs to the BlaI transcriptional regulatory family.</text>
</comment>
<name>A0ABS8NNY8_9BACT</name>
<accession>A0ABS8NNY8</accession>
<dbReference type="PIRSF" id="PIRSF019455">
    <property type="entry name" value="CopR_AtkY"/>
    <property type="match status" value="1"/>
</dbReference>
<organism evidence="5 6">
    <name type="scientific">Rhodopirellula halodulae</name>
    <dbReference type="NCBI Taxonomy" id="2894198"/>
    <lineage>
        <taxon>Bacteria</taxon>
        <taxon>Pseudomonadati</taxon>
        <taxon>Planctomycetota</taxon>
        <taxon>Planctomycetia</taxon>
        <taxon>Pirellulales</taxon>
        <taxon>Pirellulaceae</taxon>
        <taxon>Rhodopirellula</taxon>
    </lineage>
</organism>
<dbReference type="InterPro" id="IPR005650">
    <property type="entry name" value="BlaI_family"/>
</dbReference>
<sequence length="127" mass="14091">MPRAKKLVELTKCEAEVMDVVWDQESVTVNDVVEAIDRDLAYTTVLTTMKILEDKKIVRRGRKIGRAFTYTAKVSRDQVREGMLKSLTDQLFGGSVKSLVLSLLESDAVSASDIEAVRKAADRLGDS</sequence>
<reference evidence="5" key="1">
    <citation type="submission" date="2021-11" db="EMBL/GenBank/DDBJ databases">
        <title>Genome sequence.</title>
        <authorList>
            <person name="Sun Q."/>
        </authorList>
    </citation>
    <scope>NUCLEOTIDE SEQUENCE</scope>
    <source>
        <strain evidence="5">JC740</strain>
    </source>
</reference>
<dbReference type="Proteomes" id="UP001430306">
    <property type="component" value="Unassembled WGS sequence"/>
</dbReference>
<keyword evidence="4" id="KW-0804">Transcription</keyword>
<dbReference type="Gene3D" id="1.10.10.10">
    <property type="entry name" value="Winged helix-like DNA-binding domain superfamily/Winged helix DNA-binding domain"/>
    <property type="match status" value="1"/>
</dbReference>
<evidence type="ECO:0000313" key="5">
    <source>
        <dbReference type="EMBL" id="MCC9645216.1"/>
    </source>
</evidence>
<dbReference type="EMBL" id="JAJKFW010000064">
    <property type="protein sequence ID" value="MCC9645216.1"/>
    <property type="molecule type" value="Genomic_DNA"/>
</dbReference>
<evidence type="ECO:0000256" key="2">
    <source>
        <dbReference type="ARBA" id="ARBA00023015"/>
    </source>
</evidence>
<keyword evidence="3" id="KW-0238">DNA-binding</keyword>
<dbReference type="InterPro" id="IPR036390">
    <property type="entry name" value="WH_DNA-bd_sf"/>
</dbReference>